<reference evidence="11" key="1">
    <citation type="submission" date="2021-04" db="EMBL/GenBank/DDBJ databases">
        <title>The complete genome sequence of Caulobacter sp. S6.</title>
        <authorList>
            <person name="Tang Y."/>
            <person name="Ouyang W."/>
            <person name="Liu Q."/>
            <person name="Huang B."/>
            <person name="Guo Z."/>
            <person name="Lei P."/>
        </authorList>
    </citation>
    <scope>NUCLEOTIDE SEQUENCE</scope>
    <source>
        <strain evidence="11">S6</strain>
    </source>
</reference>
<dbReference type="KEGG" id="caul:KCG34_05780"/>
<feature type="transmembrane region" description="Helical" evidence="9">
    <location>
        <begin position="90"/>
        <end position="111"/>
    </location>
</feature>
<keyword evidence="7 9" id="KW-1133">Transmembrane helix</keyword>
<keyword evidence="4" id="KW-1003">Cell membrane</keyword>
<dbReference type="InterPro" id="IPR011701">
    <property type="entry name" value="MFS"/>
</dbReference>
<feature type="transmembrane region" description="Helical" evidence="9">
    <location>
        <begin position="190"/>
        <end position="209"/>
    </location>
</feature>
<keyword evidence="5 9" id="KW-0812">Transmembrane</keyword>
<evidence type="ECO:0000256" key="4">
    <source>
        <dbReference type="ARBA" id="ARBA00022475"/>
    </source>
</evidence>
<name>A0A975G257_9CAUL</name>
<gene>
    <name evidence="11" type="ORF">KCG34_05780</name>
</gene>
<feature type="transmembrane region" description="Helical" evidence="9">
    <location>
        <begin position="396"/>
        <end position="416"/>
    </location>
</feature>
<comment type="similarity">
    <text evidence="2">Belongs to the major facilitator superfamily. Metabolite:H+ Symporter (MHS) family (TC 2.A.1.6) family.</text>
</comment>
<evidence type="ECO:0000256" key="9">
    <source>
        <dbReference type="SAM" id="Phobius"/>
    </source>
</evidence>
<evidence type="ECO:0000256" key="1">
    <source>
        <dbReference type="ARBA" id="ARBA00004651"/>
    </source>
</evidence>
<dbReference type="Gene3D" id="1.20.1250.20">
    <property type="entry name" value="MFS general substrate transporter like domains"/>
    <property type="match status" value="2"/>
</dbReference>
<accession>A0A975G257</accession>
<keyword evidence="3" id="KW-0813">Transport</keyword>
<dbReference type="GO" id="GO:0015293">
    <property type="term" value="F:symporter activity"/>
    <property type="evidence" value="ECO:0007669"/>
    <property type="project" value="UniProtKB-KW"/>
</dbReference>
<dbReference type="SUPFAM" id="SSF103473">
    <property type="entry name" value="MFS general substrate transporter"/>
    <property type="match status" value="1"/>
</dbReference>
<evidence type="ECO:0000256" key="8">
    <source>
        <dbReference type="ARBA" id="ARBA00023136"/>
    </source>
</evidence>
<feature type="transmembrane region" description="Helical" evidence="9">
    <location>
        <begin position="328"/>
        <end position="352"/>
    </location>
</feature>
<dbReference type="PROSITE" id="PS00216">
    <property type="entry name" value="SUGAR_TRANSPORT_1"/>
    <property type="match status" value="1"/>
</dbReference>
<proteinExistence type="inferred from homology"/>
<dbReference type="PANTHER" id="PTHR43528">
    <property type="entry name" value="ALPHA-KETOGLUTARATE PERMEASE"/>
    <property type="match status" value="1"/>
</dbReference>
<protein>
    <submittedName>
        <fullName evidence="11">MFS transporter</fullName>
    </submittedName>
</protein>
<feature type="transmembrane region" description="Helical" evidence="9">
    <location>
        <begin position="165"/>
        <end position="184"/>
    </location>
</feature>
<evidence type="ECO:0000313" key="12">
    <source>
        <dbReference type="Proteomes" id="UP000676409"/>
    </source>
</evidence>
<dbReference type="GO" id="GO:0005886">
    <property type="term" value="C:plasma membrane"/>
    <property type="evidence" value="ECO:0007669"/>
    <property type="project" value="UniProtKB-SubCell"/>
</dbReference>
<keyword evidence="6" id="KW-0769">Symport</keyword>
<evidence type="ECO:0000256" key="7">
    <source>
        <dbReference type="ARBA" id="ARBA00022989"/>
    </source>
</evidence>
<evidence type="ECO:0000256" key="5">
    <source>
        <dbReference type="ARBA" id="ARBA00022692"/>
    </source>
</evidence>
<feature type="transmembrane region" description="Helical" evidence="9">
    <location>
        <begin position="236"/>
        <end position="254"/>
    </location>
</feature>
<dbReference type="InterPro" id="IPR051084">
    <property type="entry name" value="H+-coupled_symporters"/>
</dbReference>
<feature type="transmembrane region" description="Helical" evidence="9">
    <location>
        <begin position="274"/>
        <end position="293"/>
    </location>
</feature>
<organism evidence="11 12">
    <name type="scientific">Phenylobacterium montanum</name>
    <dbReference type="NCBI Taxonomy" id="2823693"/>
    <lineage>
        <taxon>Bacteria</taxon>
        <taxon>Pseudomonadati</taxon>
        <taxon>Pseudomonadota</taxon>
        <taxon>Alphaproteobacteria</taxon>
        <taxon>Caulobacterales</taxon>
        <taxon>Caulobacteraceae</taxon>
        <taxon>Phenylobacterium</taxon>
    </lineage>
</organism>
<dbReference type="PANTHER" id="PTHR43528:SF3">
    <property type="entry name" value="CITRATE-PROTON SYMPORTER"/>
    <property type="match status" value="1"/>
</dbReference>
<dbReference type="InterPro" id="IPR020846">
    <property type="entry name" value="MFS_dom"/>
</dbReference>
<dbReference type="EMBL" id="CP073078">
    <property type="protein sequence ID" value="QUD89389.1"/>
    <property type="molecule type" value="Genomic_DNA"/>
</dbReference>
<dbReference type="PROSITE" id="PS50850">
    <property type="entry name" value="MFS"/>
    <property type="match status" value="1"/>
</dbReference>
<feature type="transmembrane region" description="Helical" evidence="9">
    <location>
        <begin position="302"/>
        <end position="322"/>
    </location>
</feature>
<keyword evidence="12" id="KW-1185">Reference proteome</keyword>
<comment type="subcellular location">
    <subcellularLocation>
        <location evidence="1">Cell membrane</location>
        <topology evidence="1">Multi-pass membrane protein</topology>
    </subcellularLocation>
</comment>
<evidence type="ECO:0000259" key="10">
    <source>
        <dbReference type="PROSITE" id="PS50850"/>
    </source>
</evidence>
<feature type="transmembrane region" description="Helical" evidence="9">
    <location>
        <begin position="57"/>
        <end position="78"/>
    </location>
</feature>
<dbReference type="RefSeq" id="WP_211939441.1">
    <property type="nucleotide sequence ID" value="NZ_CP073078.1"/>
</dbReference>
<dbReference type="AlphaFoldDB" id="A0A975G257"/>
<feature type="transmembrane region" description="Helical" evidence="9">
    <location>
        <begin position="364"/>
        <end position="384"/>
    </location>
</feature>
<keyword evidence="8 9" id="KW-0472">Membrane</keyword>
<feature type="transmembrane region" description="Helical" evidence="9">
    <location>
        <begin position="123"/>
        <end position="145"/>
    </location>
</feature>
<dbReference type="InterPro" id="IPR036259">
    <property type="entry name" value="MFS_trans_sf"/>
</dbReference>
<evidence type="ECO:0000313" key="11">
    <source>
        <dbReference type="EMBL" id="QUD89389.1"/>
    </source>
</evidence>
<evidence type="ECO:0000256" key="2">
    <source>
        <dbReference type="ARBA" id="ARBA00008240"/>
    </source>
</evidence>
<sequence>MQASADGQVMTKRPSALSLAAVALGNALEFYDFLTFSFFAVQIGHCFFPAGQAGRGLSLTLATFGVGFLTRPLGGLVIGRLGDRLGRRPAMVVSFSLMGVAITGLALTPGYAQIGPAAPVLLVAFRLLQGFALGGEIGPSTAYLVEAAPLHRRGLYVAVQDTTQYAASLAAGLVGFGLSSALSPAALDAWGWRCAFLVGAAVIPIGLVLRRRLPETLAAPGEEGDAAQTARPPLRLIILGLVMIGSATSCAYGLDYMTTYAQDSLKLPVSQAFGATIVLGVCGLLASPIAGLLSDRLGRKPVMISAGAVMAILVIPGFMVMSRLHSAVSVYAVVAVLTVLQEIGSAPAFITVTESLPRRIRSGGLALIYAVAVAVCGGVAQFAIKALTDAAKSPLAPAWYMLGALLVGLTAQALVAESNPLRARRRG</sequence>
<dbReference type="Proteomes" id="UP000676409">
    <property type="component" value="Chromosome"/>
</dbReference>
<dbReference type="PROSITE" id="PS00217">
    <property type="entry name" value="SUGAR_TRANSPORT_2"/>
    <property type="match status" value="1"/>
</dbReference>
<feature type="domain" description="Major facilitator superfamily (MFS) profile" evidence="10">
    <location>
        <begin position="18"/>
        <end position="420"/>
    </location>
</feature>
<evidence type="ECO:0000256" key="6">
    <source>
        <dbReference type="ARBA" id="ARBA00022847"/>
    </source>
</evidence>
<dbReference type="InterPro" id="IPR005829">
    <property type="entry name" value="Sugar_transporter_CS"/>
</dbReference>
<evidence type="ECO:0000256" key="3">
    <source>
        <dbReference type="ARBA" id="ARBA00022448"/>
    </source>
</evidence>
<dbReference type="Pfam" id="PF07690">
    <property type="entry name" value="MFS_1"/>
    <property type="match status" value="1"/>
</dbReference>